<feature type="transmembrane region" description="Helical" evidence="1">
    <location>
        <begin position="209"/>
        <end position="233"/>
    </location>
</feature>
<dbReference type="AlphaFoldDB" id="A0A2K2U6A5"/>
<protein>
    <recommendedName>
        <fullName evidence="5">DMSO reductase</fullName>
    </recommendedName>
</protein>
<dbReference type="GO" id="GO:0019645">
    <property type="term" value="P:anaerobic electron transport chain"/>
    <property type="evidence" value="ECO:0007669"/>
    <property type="project" value="InterPro"/>
</dbReference>
<sequence>MTPKIQWPLVLFSLLAGAGGCAFAFASAANALGEGVGATGVVAAASLALIAVGGICSVLHLARPQHAFAAVTHLLSFSGISVELIMLGVTGVLMVAYLALCWFGGSEAARLAVGLAGIVSGLGLAFATGHGYLISSKPAWNTVKLPLAYTGTALAAGGFLYLVIAALSGEARELAVISWITGVCVLASVATLAVYLAHLGLAEARRHALTLWGGIVACGMAASVACAAAAAFLDPSSPAFIAAAAAGAAFTLAGGLSLRVLMWQTGVAFLSFFDDAQARRSAILNC</sequence>
<keyword evidence="4" id="KW-1185">Reference proteome</keyword>
<keyword evidence="2" id="KW-0732">Signal</keyword>
<evidence type="ECO:0000313" key="3">
    <source>
        <dbReference type="EMBL" id="PNV65873.1"/>
    </source>
</evidence>
<evidence type="ECO:0000256" key="2">
    <source>
        <dbReference type="SAM" id="SignalP"/>
    </source>
</evidence>
<proteinExistence type="predicted"/>
<dbReference type="GO" id="GO:0016020">
    <property type="term" value="C:membrane"/>
    <property type="evidence" value="ECO:0007669"/>
    <property type="project" value="InterPro"/>
</dbReference>
<feature type="signal peptide" evidence="2">
    <location>
        <begin position="1"/>
        <end position="24"/>
    </location>
</feature>
<accession>A0A2K2U6A5</accession>
<feature type="transmembrane region" description="Helical" evidence="1">
    <location>
        <begin position="174"/>
        <end position="197"/>
    </location>
</feature>
<comment type="caution">
    <text evidence="3">The sequence shown here is derived from an EMBL/GenBank/DDBJ whole genome shotgun (WGS) entry which is preliminary data.</text>
</comment>
<feature type="transmembrane region" description="Helical" evidence="1">
    <location>
        <begin position="147"/>
        <end position="168"/>
    </location>
</feature>
<keyword evidence="1" id="KW-0812">Transmembrane</keyword>
<feature type="transmembrane region" description="Helical" evidence="1">
    <location>
        <begin position="41"/>
        <end position="62"/>
    </location>
</feature>
<feature type="transmembrane region" description="Helical" evidence="1">
    <location>
        <begin position="74"/>
        <end position="99"/>
    </location>
</feature>
<feature type="transmembrane region" description="Helical" evidence="1">
    <location>
        <begin position="239"/>
        <end position="261"/>
    </location>
</feature>
<reference evidence="3 4" key="1">
    <citation type="journal article" date="2018" name="Int. J. Syst. Evol. Microbiol.">
        <title>Rubneribacter badeniensis gen. nov., sp. nov. and Enteroscipio rubneri gen. nov., sp. nov., new members of the Eggerthellaceae isolated from human faeces.</title>
        <authorList>
            <person name="Danylec N."/>
            <person name="Gobl A."/>
            <person name="Stoll D.A."/>
            <person name="Hetzer B."/>
            <person name="Kulling S.E."/>
            <person name="Huch M."/>
        </authorList>
    </citation>
    <scope>NUCLEOTIDE SEQUENCE [LARGE SCALE GENOMIC DNA]</scope>
    <source>
        <strain evidence="3 4">ResAG-85</strain>
    </source>
</reference>
<evidence type="ECO:0000256" key="1">
    <source>
        <dbReference type="SAM" id="Phobius"/>
    </source>
</evidence>
<dbReference type="EMBL" id="PPEL01000014">
    <property type="protein sequence ID" value="PNV65873.1"/>
    <property type="molecule type" value="Genomic_DNA"/>
</dbReference>
<gene>
    <name evidence="3" type="ORF">C2L80_04200</name>
</gene>
<keyword evidence="1" id="KW-0472">Membrane</keyword>
<feature type="transmembrane region" description="Helical" evidence="1">
    <location>
        <begin position="111"/>
        <end position="135"/>
    </location>
</feature>
<dbReference type="PROSITE" id="PS51257">
    <property type="entry name" value="PROKAR_LIPOPROTEIN"/>
    <property type="match status" value="1"/>
</dbReference>
<feature type="chain" id="PRO_5039691930" description="DMSO reductase" evidence="2">
    <location>
        <begin position="25"/>
        <end position="286"/>
    </location>
</feature>
<dbReference type="InterPro" id="IPR007059">
    <property type="entry name" value="DmsC"/>
</dbReference>
<organism evidence="3 4">
    <name type="scientific">Rubneribacter badeniensis</name>
    <dbReference type="NCBI Taxonomy" id="2070688"/>
    <lineage>
        <taxon>Bacteria</taxon>
        <taxon>Bacillati</taxon>
        <taxon>Actinomycetota</taxon>
        <taxon>Coriobacteriia</taxon>
        <taxon>Eggerthellales</taxon>
        <taxon>Eggerthellaceae</taxon>
        <taxon>Rubneribacter</taxon>
    </lineage>
</organism>
<dbReference type="Proteomes" id="UP000236488">
    <property type="component" value="Unassembled WGS sequence"/>
</dbReference>
<dbReference type="Pfam" id="PF04976">
    <property type="entry name" value="DmsC"/>
    <property type="match status" value="1"/>
</dbReference>
<keyword evidence="1" id="KW-1133">Transmembrane helix</keyword>
<dbReference type="RefSeq" id="WP_103262716.1">
    <property type="nucleotide sequence ID" value="NZ_PPEL01000014.1"/>
</dbReference>
<evidence type="ECO:0008006" key="5">
    <source>
        <dbReference type="Google" id="ProtNLM"/>
    </source>
</evidence>
<evidence type="ECO:0000313" key="4">
    <source>
        <dbReference type="Proteomes" id="UP000236488"/>
    </source>
</evidence>
<name>A0A2K2U6A5_9ACTN</name>